<dbReference type="Pfam" id="PF13237">
    <property type="entry name" value="Fer4_10"/>
    <property type="match status" value="1"/>
</dbReference>
<dbReference type="Gene3D" id="3.30.70.20">
    <property type="match status" value="1"/>
</dbReference>
<name>A0A445MS29_9BACT</name>
<keyword evidence="2" id="KW-0408">Iron</keyword>
<feature type="domain" description="4Fe-4S ferredoxin-type" evidence="4">
    <location>
        <begin position="337"/>
        <end position="367"/>
    </location>
</feature>
<dbReference type="InterPro" id="IPR026902">
    <property type="entry name" value="RnfC_N"/>
</dbReference>
<evidence type="ECO:0000256" key="3">
    <source>
        <dbReference type="ARBA" id="ARBA00023014"/>
    </source>
</evidence>
<dbReference type="EMBL" id="OJIN01000031">
    <property type="protein sequence ID" value="SPD72201.1"/>
    <property type="molecule type" value="Genomic_DNA"/>
</dbReference>
<dbReference type="AlphaFoldDB" id="A0A445MS29"/>
<keyword evidence="1" id="KW-0479">Metal-binding</keyword>
<dbReference type="GO" id="GO:0016020">
    <property type="term" value="C:membrane"/>
    <property type="evidence" value="ECO:0007669"/>
    <property type="project" value="InterPro"/>
</dbReference>
<evidence type="ECO:0000256" key="1">
    <source>
        <dbReference type="ARBA" id="ARBA00022723"/>
    </source>
</evidence>
<dbReference type="SUPFAM" id="SSF46548">
    <property type="entry name" value="alpha-helical ferredoxin"/>
    <property type="match status" value="1"/>
</dbReference>
<evidence type="ECO:0000259" key="4">
    <source>
        <dbReference type="PROSITE" id="PS51379"/>
    </source>
</evidence>
<dbReference type="PROSITE" id="PS00198">
    <property type="entry name" value="4FE4S_FER_1"/>
    <property type="match status" value="1"/>
</dbReference>
<dbReference type="Pfam" id="PF13375">
    <property type="entry name" value="RnfC_N"/>
    <property type="match status" value="1"/>
</dbReference>
<proteinExistence type="predicted"/>
<evidence type="ECO:0000313" key="5">
    <source>
        <dbReference type="EMBL" id="SPD72201.1"/>
    </source>
</evidence>
<reference evidence="5" key="1">
    <citation type="submission" date="2018-01" db="EMBL/GenBank/DDBJ databases">
        <authorList>
            <person name="Regsiter A."/>
            <person name="William W."/>
        </authorList>
    </citation>
    <scope>NUCLEOTIDE SEQUENCE</scope>
    <source>
        <strain evidence="5">TRIP AH-1</strain>
    </source>
</reference>
<dbReference type="InterPro" id="IPR017896">
    <property type="entry name" value="4Fe4S_Fe-S-bd"/>
</dbReference>
<protein>
    <submittedName>
        <fullName evidence="5">RnfC2</fullName>
    </submittedName>
</protein>
<dbReference type="GO" id="GO:0051539">
    <property type="term" value="F:4 iron, 4 sulfur cluster binding"/>
    <property type="evidence" value="ECO:0007669"/>
    <property type="project" value="InterPro"/>
</dbReference>
<organism evidence="5">
    <name type="scientific">uncultured Desulfobacterium sp</name>
    <dbReference type="NCBI Taxonomy" id="201089"/>
    <lineage>
        <taxon>Bacteria</taxon>
        <taxon>Pseudomonadati</taxon>
        <taxon>Thermodesulfobacteriota</taxon>
        <taxon>Desulfobacteria</taxon>
        <taxon>Desulfobacterales</taxon>
        <taxon>Desulfobacteriaceae</taxon>
        <taxon>Desulfobacterium</taxon>
        <taxon>environmental samples</taxon>
    </lineage>
</organism>
<dbReference type="PANTHER" id="PTHR43034:SF2">
    <property type="entry name" value="ION-TRANSLOCATING OXIDOREDUCTASE COMPLEX SUBUNIT C"/>
    <property type="match status" value="1"/>
</dbReference>
<gene>
    <name evidence="5" type="primary">rnfC</name>
    <name evidence="5" type="ORF">PITCH_A1260024</name>
</gene>
<dbReference type="InterPro" id="IPR017900">
    <property type="entry name" value="4Fe4S_Fe_S_CS"/>
</dbReference>
<dbReference type="PANTHER" id="PTHR43034">
    <property type="entry name" value="ION-TRANSLOCATING OXIDOREDUCTASE COMPLEX SUBUNIT C"/>
    <property type="match status" value="1"/>
</dbReference>
<dbReference type="PROSITE" id="PS51379">
    <property type="entry name" value="4FE4S_FER_2"/>
    <property type="match status" value="1"/>
</dbReference>
<evidence type="ECO:0000256" key="2">
    <source>
        <dbReference type="ARBA" id="ARBA00023004"/>
    </source>
</evidence>
<sequence length="427" mass="47166">MIKRSFIGLTAPKLKCDMVEPDPKDPEAIPIPPRMILLLNEPLDSIRESLIKQGDRVQKGERIFLYKDSQSYVTSPVSGAITAIAPITGNYGVDATYLVLETNTKQDVEQSFAELAATPNIENADRYLRGIPGDPPLKQLADPENRFNRIVITGVDDDLMCTTRQYVLARFADKIDRAVALLKQITGINDISIAMTETMAKLPVFNGMNLVRVASDYISSLPPMIMAKHLGIPFVPGKDLDVCFIPVEAAMSLVRAYEEKQSVYDKVITIIDKTGKRTRVTATIGTPIHRIFTRIGVETAEQDRIIIGGPLRGIAAYTLYHPVMPDMDTLIVQASGESPMASDYPCINCGKCVKICPSKVPVNLLVRYLEAGLYQEAADSCDLLSCIDCGLCSYVCTAKIPIFQYIRLGKHELMKMESEIQTEAQNV</sequence>
<dbReference type="GO" id="GO:0046872">
    <property type="term" value="F:metal ion binding"/>
    <property type="evidence" value="ECO:0007669"/>
    <property type="project" value="UniProtKB-KW"/>
</dbReference>
<accession>A0A445MS29</accession>
<dbReference type="InterPro" id="IPR010208">
    <property type="entry name" value="Ion_transpt_RnfC/RsxC"/>
</dbReference>
<keyword evidence="3" id="KW-0411">Iron-sulfur</keyword>
<dbReference type="GO" id="GO:0009055">
    <property type="term" value="F:electron transfer activity"/>
    <property type="evidence" value="ECO:0007669"/>
    <property type="project" value="InterPro"/>
</dbReference>